<dbReference type="EMBL" id="CASHSV030000013">
    <property type="protein sequence ID" value="CAJ2638039.1"/>
    <property type="molecule type" value="Genomic_DNA"/>
</dbReference>
<comment type="caution">
    <text evidence="1">The sequence shown here is derived from an EMBL/GenBank/DDBJ whole genome shotgun (WGS) entry which is preliminary data.</text>
</comment>
<organism evidence="1 2">
    <name type="scientific">Trifolium pratense</name>
    <name type="common">Red clover</name>
    <dbReference type="NCBI Taxonomy" id="57577"/>
    <lineage>
        <taxon>Eukaryota</taxon>
        <taxon>Viridiplantae</taxon>
        <taxon>Streptophyta</taxon>
        <taxon>Embryophyta</taxon>
        <taxon>Tracheophyta</taxon>
        <taxon>Spermatophyta</taxon>
        <taxon>Magnoliopsida</taxon>
        <taxon>eudicotyledons</taxon>
        <taxon>Gunneridae</taxon>
        <taxon>Pentapetalae</taxon>
        <taxon>rosids</taxon>
        <taxon>fabids</taxon>
        <taxon>Fabales</taxon>
        <taxon>Fabaceae</taxon>
        <taxon>Papilionoideae</taxon>
        <taxon>50 kb inversion clade</taxon>
        <taxon>NPAAA clade</taxon>
        <taxon>Hologalegina</taxon>
        <taxon>IRL clade</taxon>
        <taxon>Trifolieae</taxon>
        <taxon>Trifolium</taxon>
    </lineage>
</organism>
<reference evidence="1" key="1">
    <citation type="submission" date="2023-10" db="EMBL/GenBank/DDBJ databases">
        <authorList>
            <person name="Rodriguez Cubillos JULIANA M."/>
            <person name="De Vega J."/>
        </authorList>
    </citation>
    <scope>NUCLEOTIDE SEQUENCE</scope>
</reference>
<proteinExistence type="predicted"/>
<evidence type="ECO:0000313" key="1">
    <source>
        <dbReference type="EMBL" id="CAJ2638039.1"/>
    </source>
</evidence>
<sequence length="77" mass="8952">MAVWSPDGPEGFEDNVSVGEDIWLRSLEVDLMKIQDNCKDLESKLGLLKFWNMILTIFLTISILFSFIAMFFIYINK</sequence>
<protein>
    <submittedName>
        <fullName evidence="1">Uncharacterized protein</fullName>
    </submittedName>
</protein>
<gene>
    <name evidence="1" type="ORF">MILVUS5_LOCUS8298</name>
</gene>
<dbReference type="Proteomes" id="UP001177021">
    <property type="component" value="Unassembled WGS sequence"/>
</dbReference>
<accession>A0ACB0IZI6</accession>
<name>A0ACB0IZI6_TRIPR</name>
<evidence type="ECO:0000313" key="2">
    <source>
        <dbReference type="Proteomes" id="UP001177021"/>
    </source>
</evidence>
<keyword evidence="2" id="KW-1185">Reference proteome</keyword>